<dbReference type="Pfam" id="PF13590">
    <property type="entry name" value="DUF4136"/>
    <property type="match status" value="1"/>
</dbReference>
<keyword evidence="2" id="KW-0472">Membrane</keyword>
<keyword evidence="2" id="KW-0812">Transmembrane</keyword>
<protein>
    <submittedName>
        <fullName evidence="4">PF13590 domain protein</fullName>
    </submittedName>
</protein>
<dbReference type="EMBL" id="AXSB02000037">
    <property type="protein sequence ID" value="ETH29632.1"/>
    <property type="molecule type" value="Genomic_DNA"/>
</dbReference>
<feature type="transmembrane region" description="Helical" evidence="2">
    <location>
        <begin position="46"/>
        <end position="69"/>
    </location>
</feature>
<evidence type="ECO:0000313" key="4">
    <source>
        <dbReference type="EMBL" id="ETH29632.1"/>
    </source>
</evidence>
<evidence type="ECO:0000256" key="1">
    <source>
        <dbReference type="SAM" id="MobiDB-lite"/>
    </source>
</evidence>
<dbReference type="Proteomes" id="UP000018679">
    <property type="component" value="Unassembled WGS sequence"/>
</dbReference>
<gene>
    <name evidence="4" type="ORF">L566_0628</name>
</gene>
<dbReference type="Gene3D" id="3.30.160.670">
    <property type="match status" value="1"/>
</dbReference>
<sequence length="254" mass="27503">MQRRMPPHCSGTQMKPSPGAAVEGISGLRPAWRAAVMFSIHAYSRLARLAGLAGLAGLAALLAGAALVAGCAAPSVSARVTSFQQWPDGVAGQTYQFAPESGQLNNLEYQSYQDMVRAGIGATGLVEAREGRKARFTVSFRYGSAQTQVMVRRAYDPYFYGGYGGYYGPRWWGGGVGYWGPEWVDVPTVAYRNSLSLEIRDTARGGAEVYRSTAYITSGRDDLLGAMPYLVQAIFDNFPGNNGSEREIEYPLAR</sequence>
<proteinExistence type="predicted"/>
<dbReference type="AlphaFoldDB" id="A0AAI9IYY9"/>
<keyword evidence="2" id="KW-1133">Transmembrane helix</keyword>
<feature type="domain" description="DUF4136" evidence="3">
    <location>
        <begin position="80"/>
        <end position="240"/>
    </location>
</feature>
<comment type="caution">
    <text evidence="4">The sequence shown here is derived from an EMBL/GenBank/DDBJ whole genome shotgun (WGS) entry which is preliminary data.</text>
</comment>
<dbReference type="InterPro" id="IPR025411">
    <property type="entry name" value="DUF4136"/>
</dbReference>
<feature type="region of interest" description="Disordered" evidence="1">
    <location>
        <begin position="1"/>
        <end position="21"/>
    </location>
</feature>
<reference evidence="4 5" key="1">
    <citation type="journal article" date="2013" name="Genome Announc.">
        <title>Genome Sequences of 28 Bordetella pertussis U.S. Outbreak Strains Dating from 2010 to 2012.</title>
        <authorList>
            <person name="Harvill E.T."/>
            <person name="Goodfield L.L."/>
            <person name="Ivanov Y."/>
            <person name="Meyer J.A."/>
            <person name="Newth C."/>
            <person name="Cassiday P."/>
            <person name="Tondella M.L."/>
            <person name="Liao P."/>
            <person name="Zimmerman J."/>
            <person name="Meert K."/>
            <person name="Wessel D."/>
            <person name="Berger J."/>
            <person name="Dean J.M."/>
            <person name="Holubkov R."/>
            <person name="Burr J."/>
            <person name="Liu T."/>
            <person name="Brinkac L."/>
            <person name="Kim M."/>
            <person name="Losada L."/>
        </authorList>
    </citation>
    <scope>NUCLEOTIDE SEQUENCE [LARGE SCALE GENOMIC DNA]</scope>
    <source>
        <strain evidence="4 5">CHLA-26</strain>
    </source>
</reference>
<evidence type="ECO:0000259" key="3">
    <source>
        <dbReference type="Pfam" id="PF13590"/>
    </source>
</evidence>
<accession>A0AAI9IYY9</accession>
<name>A0AAI9IYY9_BORPT</name>
<evidence type="ECO:0000313" key="5">
    <source>
        <dbReference type="Proteomes" id="UP000018679"/>
    </source>
</evidence>
<evidence type="ECO:0000256" key="2">
    <source>
        <dbReference type="SAM" id="Phobius"/>
    </source>
</evidence>
<organism evidence="4 5">
    <name type="scientific">Bordetella pertussis CHLA-26</name>
    <dbReference type="NCBI Taxonomy" id="1331284"/>
    <lineage>
        <taxon>Bacteria</taxon>
        <taxon>Pseudomonadati</taxon>
        <taxon>Pseudomonadota</taxon>
        <taxon>Betaproteobacteria</taxon>
        <taxon>Burkholderiales</taxon>
        <taxon>Alcaligenaceae</taxon>
        <taxon>Bordetella</taxon>
    </lineage>
</organism>